<comment type="caution">
    <text evidence="2">The sequence shown here is derived from an EMBL/GenBank/DDBJ whole genome shotgun (WGS) entry which is preliminary data.</text>
</comment>
<organism evidence="2 3">
    <name type="scientific">Stylosanthes scabra</name>
    <dbReference type="NCBI Taxonomy" id="79078"/>
    <lineage>
        <taxon>Eukaryota</taxon>
        <taxon>Viridiplantae</taxon>
        <taxon>Streptophyta</taxon>
        <taxon>Embryophyta</taxon>
        <taxon>Tracheophyta</taxon>
        <taxon>Spermatophyta</taxon>
        <taxon>Magnoliopsida</taxon>
        <taxon>eudicotyledons</taxon>
        <taxon>Gunneridae</taxon>
        <taxon>Pentapetalae</taxon>
        <taxon>rosids</taxon>
        <taxon>fabids</taxon>
        <taxon>Fabales</taxon>
        <taxon>Fabaceae</taxon>
        <taxon>Papilionoideae</taxon>
        <taxon>50 kb inversion clade</taxon>
        <taxon>dalbergioids sensu lato</taxon>
        <taxon>Dalbergieae</taxon>
        <taxon>Pterocarpus clade</taxon>
        <taxon>Stylosanthes</taxon>
    </lineage>
</organism>
<proteinExistence type="predicted"/>
<accession>A0ABU6SI91</accession>
<keyword evidence="3" id="KW-1185">Reference proteome</keyword>
<feature type="region of interest" description="Disordered" evidence="1">
    <location>
        <begin position="117"/>
        <end position="153"/>
    </location>
</feature>
<evidence type="ECO:0000313" key="2">
    <source>
        <dbReference type="EMBL" id="MED6136097.1"/>
    </source>
</evidence>
<protein>
    <submittedName>
        <fullName evidence="2">Uncharacterized protein</fullName>
    </submittedName>
</protein>
<sequence>MAEDELPAFDGIGGGYGWSISAWQFWNSRGTPEAQRLEEVSRAFSGRSLIWFQLWSLRNPNADWDTFDLAFLHQFQPDMRPILPEICWKEVKDWEIEWTPISPIQIQRFLPDAETREDDWNAPEVDAARESTGKSAHRPPPEPPNFTSDGGDELRSLTHEIDGTTQGDGDEVLAASNRAENGAVAKGKVETEVTTSSTWRTHESVRVEADNGDVVTQTWWCSSKKDNDAADQNRGDYSSEVAGGAPHSAEIGASTKGNREIWAATGRAASMKEEGGAALIVSSDNGHRGRRVLPFFGKSPILLAATFPWDRDSWALETLVALDGPMRWQILGSGEEQRGSDGSVILSIDCPLTWKKYSTTSGFFYDTATTARRKEVMMVVNTATQRSTTLEGKRHGMGKEEGWISTEASVVVEKEGVTMQLFVRRWQDVGTAAMAAPVVVGKIWRQQGELGKGETWFLEKRKRESC</sequence>
<evidence type="ECO:0000256" key="1">
    <source>
        <dbReference type="SAM" id="MobiDB-lite"/>
    </source>
</evidence>
<feature type="region of interest" description="Disordered" evidence="1">
    <location>
        <begin position="225"/>
        <end position="257"/>
    </location>
</feature>
<evidence type="ECO:0000313" key="3">
    <source>
        <dbReference type="Proteomes" id="UP001341840"/>
    </source>
</evidence>
<gene>
    <name evidence="2" type="ORF">PIB30_052847</name>
</gene>
<reference evidence="2 3" key="1">
    <citation type="journal article" date="2023" name="Plants (Basel)">
        <title>Bridging the Gap: Combining Genomics and Transcriptomics Approaches to Understand Stylosanthes scabra, an Orphan Legume from the Brazilian Caatinga.</title>
        <authorList>
            <person name="Ferreira-Neto J.R.C."/>
            <person name="da Silva M.D."/>
            <person name="Binneck E."/>
            <person name="de Melo N.F."/>
            <person name="da Silva R.H."/>
            <person name="de Melo A.L.T.M."/>
            <person name="Pandolfi V."/>
            <person name="Bustamante F.O."/>
            <person name="Brasileiro-Vidal A.C."/>
            <person name="Benko-Iseppon A.M."/>
        </authorList>
    </citation>
    <scope>NUCLEOTIDE SEQUENCE [LARGE SCALE GENOMIC DNA]</scope>
    <source>
        <tissue evidence="2">Leaves</tissue>
    </source>
</reference>
<dbReference type="EMBL" id="JASCZI010060802">
    <property type="protein sequence ID" value="MED6136097.1"/>
    <property type="molecule type" value="Genomic_DNA"/>
</dbReference>
<name>A0ABU6SI91_9FABA</name>
<dbReference type="Proteomes" id="UP001341840">
    <property type="component" value="Unassembled WGS sequence"/>
</dbReference>
<feature type="compositionally biased region" description="Basic and acidic residues" evidence="1">
    <location>
        <begin position="225"/>
        <end position="234"/>
    </location>
</feature>